<comment type="caution">
    <text evidence="1">The sequence shown here is derived from an EMBL/GenBank/DDBJ whole genome shotgun (WGS) entry which is preliminary data.</text>
</comment>
<dbReference type="Gramene" id="Psat02G0322100-T1">
    <property type="protein sequence ID" value="KAI5437020.1"/>
    <property type="gene ID" value="KIW84_023221"/>
</dbReference>
<accession>A0A9D4YGA8</accession>
<organism evidence="1 2">
    <name type="scientific">Pisum sativum</name>
    <name type="common">Garden pea</name>
    <name type="synonym">Lathyrus oleraceus</name>
    <dbReference type="NCBI Taxonomy" id="3888"/>
    <lineage>
        <taxon>Eukaryota</taxon>
        <taxon>Viridiplantae</taxon>
        <taxon>Streptophyta</taxon>
        <taxon>Embryophyta</taxon>
        <taxon>Tracheophyta</taxon>
        <taxon>Spermatophyta</taxon>
        <taxon>Magnoliopsida</taxon>
        <taxon>eudicotyledons</taxon>
        <taxon>Gunneridae</taxon>
        <taxon>Pentapetalae</taxon>
        <taxon>rosids</taxon>
        <taxon>fabids</taxon>
        <taxon>Fabales</taxon>
        <taxon>Fabaceae</taxon>
        <taxon>Papilionoideae</taxon>
        <taxon>50 kb inversion clade</taxon>
        <taxon>NPAAA clade</taxon>
        <taxon>Hologalegina</taxon>
        <taxon>IRL clade</taxon>
        <taxon>Fabeae</taxon>
        <taxon>Lathyrus</taxon>
    </lineage>
</organism>
<proteinExistence type="predicted"/>
<keyword evidence="2" id="KW-1185">Reference proteome</keyword>
<reference evidence="1 2" key="1">
    <citation type="journal article" date="2022" name="Nat. Genet.">
        <title>Improved pea reference genome and pan-genome highlight genomic features and evolutionary characteristics.</title>
        <authorList>
            <person name="Yang T."/>
            <person name="Liu R."/>
            <person name="Luo Y."/>
            <person name="Hu S."/>
            <person name="Wang D."/>
            <person name="Wang C."/>
            <person name="Pandey M.K."/>
            <person name="Ge S."/>
            <person name="Xu Q."/>
            <person name="Li N."/>
            <person name="Li G."/>
            <person name="Huang Y."/>
            <person name="Saxena R.K."/>
            <person name="Ji Y."/>
            <person name="Li M."/>
            <person name="Yan X."/>
            <person name="He Y."/>
            <person name="Liu Y."/>
            <person name="Wang X."/>
            <person name="Xiang C."/>
            <person name="Varshney R.K."/>
            <person name="Ding H."/>
            <person name="Gao S."/>
            <person name="Zong X."/>
        </authorList>
    </citation>
    <scope>NUCLEOTIDE SEQUENCE [LARGE SCALE GENOMIC DNA]</scope>
    <source>
        <strain evidence="1 2">cv. Zhongwan 6</strain>
    </source>
</reference>
<sequence length="135" mass="15180">MTLIESTPDAGTGALIRQDPLLMPDPEPLFSKCYKEGQPRKRLAGLGSPALRKKLNPSAFYHDGGRSRRTCKTRYSSSNRGLVCWYIRVRRSSRYTVHSIKSVAVANSFCFPAQIPDIKIQGIPDSRREGKRMPL</sequence>
<dbReference type="AlphaFoldDB" id="A0A9D4YGA8"/>
<dbReference type="EMBL" id="JAMSHJ010000002">
    <property type="protein sequence ID" value="KAI5437020.1"/>
    <property type="molecule type" value="Genomic_DNA"/>
</dbReference>
<dbReference type="Proteomes" id="UP001058974">
    <property type="component" value="Chromosome 2"/>
</dbReference>
<evidence type="ECO:0000313" key="2">
    <source>
        <dbReference type="Proteomes" id="UP001058974"/>
    </source>
</evidence>
<gene>
    <name evidence="1" type="ORF">KIW84_023221</name>
</gene>
<evidence type="ECO:0000313" key="1">
    <source>
        <dbReference type="EMBL" id="KAI5437020.1"/>
    </source>
</evidence>
<name>A0A9D4YGA8_PEA</name>
<protein>
    <submittedName>
        <fullName evidence="1">Uncharacterized protein</fullName>
    </submittedName>
</protein>